<dbReference type="Proteomes" id="UP000289775">
    <property type="component" value="Unassembled WGS sequence"/>
</dbReference>
<comment type="caution">
    <text evidence="3">The sequence shown here is derived from an EMBL/GenBank/DDBJ whole genome shotgun (WGS) entry which is preliminary data.</text>
</comment>
<dbReference type="Gene3D" id="3.90.79.10">
    <property type="entry name" value="Nucleoside Triphosphate Pyrophosphohydrolase"/>
    <property type="match status" value="1"/>
</dbReference>
<dbReference type="PANTHER" id="PTHR21340">
    <property type="entry name" value="DIADENOSINE 5,5-P1,P4-TETRAPHOSPHATE PYROPHOSPHOHYDROLASE MUTT"/>
    <property type="match status" value="1"/>
</dbReference>
<keyword evidence="4" id="KW-1185">Reference proteome</keyword>
<keyword evidence="1 3" id="KW-0378">Hydrolase</keyword>
<dbReference type="PANTHER" id="PTHR21340:SF7">
    <property type="entry name" value="NUDIX HYDROLASE DOMAIN-CONTAINING PROTEIN"/>
    <property type="match status" value="1"/>
</dbReference>
<dbReference type="AlphaFoldDB" id="A0A444WIN3"/>
<dbReference type="Pfam" id="PF00293">
    <property type="entry name" value="NUDIX"/>
    <property type="match status" value="1"/>
</dbReference>
<reference evidence="3 4" key="1">
    <citation type="submission" date="2014-12" db="EMBL/GenBank/DDBJ databases">
        <title>Genome sequence of Flavobacterium beibuense RSKm HC5.</title>
        <authorList>
            <person name="Kim J.F."/>
            <person name="Song J.Y."/>
            <person name="Kwak M.-J."/>
            <person name="Lee S.-W."/>
        </authorList>
    </citation>
    <scope>NUCLEOTIDE SEQUENCE [LARGE SCALE GENOMIC DNA]</scope>
    <source>
        <strain evidence="3 4">RSKm HC5</strain>
    </source>
</reference>
<sequence>MKISYGILLFRNINNNIEYFLVHPGGPYFKNKNEGWWTIPKGESLPNEIPLTTATREFEEETGYTPIPPFIELLPIIQKGGKKVFCWAAKGDLDPYVIKSNTFTLEWPPKSGKHTVFPEIDRAGWFSFEEAKNLINEKQIPLLEQLNNIIKE</sequence>
<evidence type="ECO:0000313" key="4">
    <source>
        <dbReference type="Proteomes" id="UP000289775"/>
    </source>
</evidence>
<dbReference type="RefSeq" id="WP_129749486.1">
    <property type="nucleotide sequence ID" value="NZ_JUIW01000001.1"/>
</dbReference>
<dbReference type="SUPFAM" id="SSF55811">
    <property type="entry name" value="Nudix"/>
    <property type="match status" value="1"/>
</dbReference>
<dbReference type="EMBL" id="JUIW01000001">
    <property type="protein sequence ID" value="RYJ45720.1"/>
    <property type="molecule type" value="Genomic_DNA"/>
</dbReference>
<dbReference type="InterPro" id="IPR000086">
    <property type="entry name" value="NUDIX_hydrolase_dom"/>
</dbReference>
<protein>
    <submittedName>
        <fullName evidence="3">NUDIX hydrolase</fullName>
    </submittedName>
</protein>
<dbReference type="InterPro" id="IPR051325">
    <property type="entry name" value="Nudix_hydrolase_domain"/>
</dbReference>
<evidence type="ECO:0000256" key="1">
    <source>
        <dbReference type="ARBA" id="ARBA00022801"/>
    </source>
</evidence>
<dbReference type="PROSITE" id="PS51462">
    <property type="entry name" value="NUDIX"/>
    <property type="match status" value="1"/>
</dbReference>
<dbReference type="InterPro" id="IPR015797">
    <property type="entry name" value="NUDIX_hydrolase-like_dom_sf"/>
</dbReference>
<organism evidence="3 4">
    <name type="scientific">Flavobacterium beibuense</name>
    <dbReference type="NCBI Taxonomy" id="657326"/>
    <lineage>
        <taxon>Bacteria</taxon>
        <taxon>Pseudomonadati</taxon>
        <taxon>Bacteroidota</taxon>
        <taxon>Flavobacteriia</taxon>
        <taxon>Flavobacteriales</taxon>
        <taxon>Flavobacteriaceae</taxon>
        <taxon>Flavobacterium</taxon>
    </lineage>
</organism>
<dbReference type="OrthoDB" id="954553at2"/>
<dbReference type="GO" id="GO:0004081">
    <property type="term" value="F:bis(5'-nucleosyl)-tetraphosphatase (asymmetrical) activity"/>
    <property type="evidence" value="ECO:0007669"/>
    <property type="project" value="TreeGrafter"/>
</dbReference>
<dbReference type="GO" id="GO:0006754">
    <property type="term" value="P:ATP biosynthetic process"/>
    <property type="evidence" value="ECO:0007669"/>
    <property type="project" value="TreeGrafter"/>
</dbReference>
<accession>A0A444WIN3</accession>
<evidence type="ECO:0000259" key="2">
    <source>
        <dbReference type="PROSITE" id="PS51462"/>
    </source>
</evidence>
<dbReference type="GO" id="GO:0006167">
    <property type="term" value="P:AMP biosynthetic process"/>
    <property type="evidence" value="ECO:0007669"/>
    <property type="project" value="TreeGrafter"/>
</dbReference>
<dbReference type="InterPro" id="IPR020084">
    <property type="entry name" value="NUDIX_hydrolase_CS"/>
</dbReference>
<dbReference type="CDD" id="cd04662">
    <property type="entry name" value="NUDIX_Hydrolase"/>
    <property type="match status" value="1"/>
</dbReference>
<name>A0A444WIN3_9FLAO</name>
<proteinExistence type="predicted"/>
<evidence type="ECO:0000313" key="3">
    <source>
        <dbReference type="EMBL" id="RYJ45720.1"/>
    </source>
</evidence>
<dbReference type="PROSITE" id="PS00893">
    <property type="entry name" value="NUDIX_BOX"/>
    <property type="match status" value="1"/>
</dbReference>
<feature type="domain" description="Nudix hydrolase" evidence="2">
    <location>
        <begin position="1"/>
        <end position="148"/>
    </location>
</feature>
<gene>
    <name evidence="3" type="ORF">NU09_0312</name>
</gene>